<keyword evidence="1" id="KW-0863">Zinc-finger</keyword>
<dbReference type="EnsemblMetazoa" id="CJA12281.1">
    <property type="protein sequence ID" value="CJA12281.1"/>
    <property type="gene ID" value="WBGene00131485"/>
</dbReference>
<keyword evidence="5" id="KW-1185">Reference proteome</keyword>
<keyword evidence="1" id="KW-0862">Zinc</keyword>
<protein>
    <submittedName>
        <fullName evidence="4">C2H2-type domain-containing protein</fullName>
    </submittedName>
</protein>
<evidence type="ECO:0000259" key="3">
    <source>
        <dbReference type="PROSITE" id="PS50157"/>
    </source>
</evidence>
<feature type="region of interest" description="Disordered" evidence="2">
    <location>
        <begin position="35"/>
        <end position="54"/>
    </location>
</feature>
<evidence type="ECO:0000313" key="5">
    <source>
        <dbReference type="Proteomes" id="UP000005237"/>
    </source>
</evidence>
<evidence type="ECO:0000313" key="4">
    <source>
        <dbReference type="EnsemblMetazoa" id="CJA12281.1"/>
    </source>
</evidence>
<proteinExistence type="predicted"/>
<dbReference type="InterPro" id="IPR013087">
    <property type="entry name" value="Znf_C2H2_type"/>
</dbReference>
<dbReference type="OMA" id="ICNEWIC"/>
<feature type="domain" description="C2H2-type" evidence="3">
    <location>
        <begin position="202"/>
        <end position="230"/>
    </location>
</feature>
<feature type="compositionally biased region" description="Basic and acidic residues" evidence="2">
    <location>
        <begin position="105"/>
        <end position="125"/>
    </location>
</feature>
<dbReference type="GO" id="GO:0008270">
    <property type="term" value="F:zinc ion binding"/>
    <property type="evidence" value="ECO:0007669"/>
    <property type="project" value="UniProtKB-KW"/>
</dbReference>
<dbReference type="SUPFAM" id="SSF57667">
    <property type="entry name" value="beta-beta-alpha zinc fingers"/>
    <property type="match status" value="1"/>
</dbReference>
<dbReference type="InterPro" id="IPR036236">
    <property type="entry name" value="Znf_C2H2_sf"/>
</dbReference>
<dbReference type="Gene3D" id="3.30.160.60">
    <property type="entry name" value="Classic Zinc Finger"/>
    <property type="match status" value="1"/>
</dbReference>
<name>A0A8R1I0G1_CAEJA</name>
<keyword evidence="1" id="KW-0479">Metal-binding</keyword>
<dbReference type="PROSITE" id="PS50157">
    <property type="entry name" value="ZINC_FINGER_C2H2_2"/>
    <property type="match status" value="1"/>
</dbReference>
<reference evidence="5" key="1">
    <citation type="submission" date="2010-08" db="EMBL/GenBank/DDBJ databases">
        <authorList>
            <consortium name="Caenorhabditis japonica Sequencing Consortium"/>
            <person name="Wilson R.K."/>
        </authorList>
    </citation>
    <scope>NUCLEOTIDE SEQUENCE [LARGE SCALE GENOMIC DNA]</scope>
    <source>
        <strain evidence="5">DF5081</strain>
    </source>
</reference>
<feature type="region of interest" description="Disordered" evidence="2">
    <location>
        <begin position="92"/>
        <end position="158"/>
    </location>
</feature>
<dbReference type="AlphaFoldDB" id="A0A8R1I0G1"/>
<dbReference type="Proteomes" id="UP000005237">
    <property type="component" value="Unassembled WGS sequence"/>
</dbReference>
<evidence type="ECO:0000256" key="1">
    <source>
        <dbReference type="PROSITE-ProRule" id="PRU00042"/>
    </source>
</evidence>
<reference evidence="4" key="2">
    <citation type="submission" date="2022-06" db="UniProtKB">
        <authorList>
            <consortium name="EnsemblMetazoa"/>
        </authorList>
    </citation>
    <scope>IDENTIFICATION</scope>
    <source>
        <strain evidence="4">DF5081</strain>
    </source>
</reference>
<evidence type="ECO:0000256" key="2">
    <source>
        <dbReference type="SAM" id="MobiDB-lite"/>
    </source>
</evidence>
<organism evidence="4 5">
    <name type="scientific">Caenorhabditis japonica</name>
    <dbReference type="NCBI Taxonomy" id="281687"/>
    <lineage>
        <taxon>Eukaryota</taxon>
        <taxon>Metazoa</taxon>
        <taxon>Ecdysozoa</taxon>
        <taxon>Nematoda</taxon>
        <taxon>Chromadorea</taxon>
        <taxon>Rhabditida</taxon>
        <taxon>Rhabditina</taxon>
        <taxon>Rhabditomorpha</taxon>
        <taxon>Rhabditoidea</taxon>
        <taxon>Rhabditidae</taxon>
        <taxon>Peloderinae</taxon>
        <taxon>Caenorhabditis</taxon>
    </lineage>
</organism>
<accession>A0A8R1I0G1</accession>
<sequence length="385" mass="43197">MDKEKENARKRQLAEPVQEDVKKFPILASIISAPAPATASSPEPPAQPKKPQEPMNYASVFNAFTQFLNGYLQAGGDPNLANTLASYAAALPPPPNSYKTVKPVSVDKKTSDSENTKKEGEETPKAADSLDEMTPTMTTKEEEQAPSTTSPPQQPEVTTDIQRLREAAFGRYKNVLCVICNEWICSRNRKNHIEAHLNYRPYKCSACDYSRRREIFVVQHIKTHHRGQEGIEMIGAVDENVASEVDRLADECVARTRKLIENMQEKKDDNFGEAQGFDQKAQELMLAEEAEKKVVVIESVSEVRTKVANYHRRQRTKVLKKIYDTDMAKQAELKISKDVEPEAEPAGIGMHVAEGFEIKLEDLRRMVAEGPESEAEIVNVKQEIV</sequence>